<keyword evidence="17" id="KW-0614">Plasmid</keyword>
<evidence type="ECO:0000256" key="4">
    <source>
        <dbReference type="ARBA" id="ARBA00022741"/>
    </source>
</evidence>
<dbReference type="InterPro" id="IPR007698">
    <property type="entry name" value="AlaDH/PNT_NAD(H)-bd"/>
</dbReference>
<protein>
    <recommendedName>
        <fullName evidence="10">NAD(P) transhydrogenase subunit alpha part 1</fullName>
        <ecNumber evidence="3">7.1.1.1</ecNumber>
    </recommendedName>
    <alternativeName>
        <fullName evidence="14">Nicotinamide nucleotide transhydrogenase subunit alpha 1</fullName>
    </alternativeName>
    <alternativeName>
        <fullName evidence="12">Proton-translocating transhydrogenase component 1</fullName>
    </alternativeName>
    <alternativeName>
        <fullName evidence="11">Pyridine nucleotide transhydrogenase subunit alpha 1</fullName>
    </alternativeName>
    <alternativeName>
        <fullName evidence="13">dI</fullName>
    </alternativeName>
</protein>
<dbReference type="SMART" id="SM01003">
    <property type="entry name" value="AlaDh_PNT_N"/>
    <property type="match status" value="1"/>
</dbReference>
<reference evidence="17 18" key="1">
    <citation type="submission" date="2018-06" db="EMBL/GenBank/DDBJ databases">
        <title>Complete genome sequencing of Azospirillum sp. M2T2B2.</title>
        <authorList>
            <person name="Heo J."/>
            <person name="Kim S.-J."/>
            <person name="Kwon S.-W."/>
            <person name="Anandham R."/>
        </authorList>
    </citation>
    <scope>NUCLEOTIDE SEQUENCE [LARGE SCALE GENOMIC DNA]</scope>
    <source>
        <strain evidence="17 18">M2T2B2</strain>
        <plasmid evidence="17 18">unnamed1</plasmid>
    </source>
</reference>
<comment type="similarity">
    <text evidence="2">Belongs to the AlaDH/PNT family.</text>
</comment>
<dbReference type="GO" id="GO:0016491">
    <property type="term" value="F:oxidoreductase activity"/>
    <property type="evidence" value="ECO:0007669"/>
    <property type="project" value="InterPro"/>
</dbReference>
<dbReference type="Pfam" id="PF01262">
    <property type="entry name" value="AlaDh_PNT_C"/>
    <property type="match status" value="1"/>
</dbReference>
<dbReference type="GO" id="GO:0008750">
    <property type="term" value="F:proton-translocating NAD(P)+ transhydrogenase activity"/>
    <property type="evidence" value="ECO:0007669"/>
    <property type="project" value="UniProtKB-EC"/>
</dbReference>
<dbReference type="InterPro" id="IPR036291">
    <property type="entry name" value="NAD(P)-bd_dom_sf"/>
</dbReference>
<dbReference type="GO" id="GO:0050661">
    <property type="term" value="F:NADP binding"/>
    <property type="evidence" value="ECO:0007669"/>
    <property type="project" value="TreeGrafter"/>
</dbReference>
<dbReference type="Pfam" id="PF05222">
    <property type="entry name" value="AlaDh_PNT_N"/>
    <property type="match status" value="1"/>
</dbReference>
<dbReference type="RefSeq" id="WP_111068530.1">
    <property type="nucleotide sequence ID" value="NZ_CP029830.1"/>
</dbReference>
<keyword evidence="5" id="KW-0521">NADP</keyword>
<evidence type="ECO:0000256" key="1">
    <source>
        <dbReference type="ARBA" id="ARBA00003943"/>
    </source>
</evidence>
<comment type="subunit">
    <text evidence="9">Heterotrimer of two alpha chains and a beta (PntB) chain; in Rhodospirillum, the alpha chain is made of two subunits (PntAA and PntAB) and forms a dimer.</text>
</comment>
<evidence type="ECO:0000256" key="14">
    <source>
        <dbReference type="ARBA" id="ARBA00084087"/>
    </source>
</evidence>
<dbReference type="SUPFAM" id="SSF52283">
    <property type="entry name" value="Formate/glycerate dehydrogenase catalytic domain-like"/>
    <property type="match status" value="1"/>
</dbReference>
<evidence type="ECO:0000313" key="17">
    <source>
        <dbReference type="EMBL" id="AWU95777.1"/>
    </source>
</evidence>
<dbReference type="SMART" id="SM01002">
    <property type="entry name" value="AlaDh_PNT_C"/>
    <property type="match status" value="1"/>
</dbReference>
<dbReference type="AlphaFoldDB" id="A0A2U9SA85"/>
<dbReference type="CDD" id="cd05304">
    <property type="entry name" value="Rubrum_tdh"/>
    <property type="match status" value="1"/>
</dbReference>
<evidence type="ECO:0000256" key="8">
    <source>
        <dbReference type="ARBA" id="ARBA00048202"/>
    </source>
</evidence>
<dbReference type="InterPro" id="IPR007886">
    <property type="entry name" value="AlaDH/PNT_N"/>
</dbReference>
<geneLocation type="plasmid" evidence="17 18">
    <name>unnamed1</name>
</geneLocation>
<dbReference type="GO" id="GO:0006740">
    <property type="term" value="P:NADPH regeneration"/>
    <property type="evidence" value="ECO:0007669"/>
    <property type="project" value="TreeGrafter"/>
</dbReference>
<dbReference type="GO" id="GO:0005886">
    <property type="term" value="C:plasma membrane"/>
    <property type="evidence" value="ECO:0007669"/>
    <property type="project" value="TreeGrafter"/>
</dbReference>
<dbReference type="PANTHER" id="PTHR10160">
    <property type="entry name" value="NAD(P) TRANSHYDROGENASE"/>
    <property type="match status" value="1"/>
</dbReference>
<feature type="domain" description="Alanine dehydrogenase/pyridine nucleotide transhydrogenase N-terminal" evidence="16">
    <location>
        <begin position="4"/>
        <end position="150"/>
    </location>
</feature>
<dbReference type="PROSITE" id="PS00837">
    <property type="entry name" value="ALADH_PNT_2"/>
    <property type="match status" value="1"/>
</dbReference>
<evidence type="ECO:0000256" key="11">
    <source>
        <dbReference type="ARBA" id="ARBA00076996"/>
    </source>
</evidence>
<dbReference type="PANTHER" id="PTHR10160:SF19">
    <property type="entry name" value="PROTON-TRANSLOCATING NAD(P)(+) TRANSHYDROGENASE"/>
    <property type="match status" value="1"/>
</dbReference>
<proteinExistence type="inferred from homology"/>
<evidence type="ECO:0000256" key="6">
    <source>
        <dbReference type="ARBA" id="ARBA00022967"/>
    </source>
</evidence>
<evidence type="ECO:0000256" key="3">
    <source>
        <dbReference type="ARBA" id="ARBA00012943"/>
    </source>
</evidence>
<dbReference type="OrthoDB" id="9804592at2"/>
<dbReference type="Proteomes" id="UP000249605">
    <property type="component" value="Plasmid unnamed1"/>
</dbReference>
<evidence type="ECO:0000259" key="16">
    <source>
        <dbReference type="SMART" id="SM01003"/>
    </source>
</evidence>
<sequence>MKIAIPRERRPGERRVAASPETVKKFKTLGLDVVVESGAGLGSSLPDAAYEAAGAVIAADAASALADADIVLKVQRPLIAQEVEKGEGGEDELALIRKGALLFAILNPYNSRDHVKAYADAGVNAFAMEFMPRITRAQVMDVLSSQANLAGYKAVVDAASEYGRAFPMMMTAAGTVPPARAFIMGVGVAGLQAIATAKRLGAIVSATDVRPAVKEQVQSLGGSFVAVENDEFKQAETAGGYAKEMSDDYKRQQAALVAEHIRKQDIVITTALIPGRKAPILVTAEHVASMKPGSVIVDLAVEQGGNVEGAKLGEVVTTANGVKIVGHANYASRIAESASLLYAKNLLALLTSLHGKETGVAVNWDDEIVKAIALTRDGAIVHPAFADTREAQPA</sequence>
<dbReference type="EC" id="7.1.1.1" evidence="3"/>
<dbReference type="EMBL" id="CP029830">
    <property type="protein sequence ID" value="AWU95777.1"/>
    <property type="molecule type" value="Genomic_DNA"/>
</dbReference>
<dbReference type="KEGG" id="azm:DM194_15975"/>
<dbReference type="Gene3D" id="3.40.50.720">
    <property type="entry name" value="NAD(P)-binding Rossmann-like Domain"/>
    <property type="match status" value="2"/>
</dbReference>
<evidence type="ECO:0000256" key="13">
    <source>
        <dbReference type="ARBA" id="ARBA00081682"/>
    </source>
</evidence>
<feature type="domain" description="Alanine dehydrogenase/pyridine nucleotide transhydrogenase NAD(H)-binding" evidence="15">
    <location>
        <begin position="159"/>
        <end position="326"/>
    </location>
</feature>
<accession>A0A2U9SA85</accession>
<keyword evidence="6" id="KW-1278">Translocase</keyword>
<dbReference type="SUPFAM" id="SSF51735">
    <property type="entry name" value="NAD(P)-binding Rossmann-fold domains"/>
    <property type="match status" value="1"/>
</dbReference>
<comment type="function">
    <text evidence="1">The transhydrogenation between NADH and NADP is coupled to respiration and ATP hydrolysis and functions as a proton pump across the membrane.</text>
</comment>
<evidence type="ECO:0000256" key="12">
    <source>
        <dbReference type="ARBA" id="ARBA00077863"/>
    </source>
</evidence>
<keyword evidence="18" id="KW-1185">Reference proteome</keyword>
<evidence type="ECO:0000256" key="7">
    <source>
        <dbReference type="ARBA" id="ARBA00023027"/>
    </source>
</evidence>
<evidence type="ECO:0000259" key="15">
    <source>
        <dbReference type="SMART" id="SM01002"/>
    </source>
</evidence>
<dbReference type="NCBIfam" id="NF006942">
    <property type="entry name" value="PRK09424.1"/>
    <property type="match status" value="1"/>
</dbReference>
<dbReference type="InterPro" id="IPR008143">
    <property type="entry name" value="Ala_DH/PNT_CS2"/>
</dbReference>
<organism evidence="17 18">
    <name type="scientific">Azospirillum ramasamyi</name>
    <dbReference type="NCBI Taxonomy" id="682998"/>
    <lineage>
        <taxon>Bacteria</taxon>
        <taxon>Pseudomonadati</taxon>
        <taxon>Pseudomonadota</taxon>
        <taxon>Alphaproteobacteria</taxon>
        <taxon>Rhodospirillales</taxon>
        <taxon>Azospirillaceae</taxon>
        <taxon>Azospirillum</taxon>
    </lineage>
</organism>
<keyword evidence="7" id="KW-0520">NAD</keyword>
<keyword evidence="4" id="KW-0547">Nucleotide-binding</keyword>
<evidence type="ECO:0000256" key="5">
    <source>
        <dbReference type="ARBA" id="ARBA00022857"/>
    </source>
</evidence>
<evidence type="ECO:0000256" key="10">
    <source>
        <dbReference type="ARBA" id="ARBA00071353"/>
    </source>
</evidence>
<evidence type="ECO:0000256" key="2">
    <source>
        <dbReference type="ARBA" id="ARBA00005689"/>
    </source>
</evidence>
<name>A0A2U9SA85_9PROT</name>
<comment type="catalytic activity">
    <reaction evidence="8">
        <text>NAD(+) + NADPH + H(+)(in) = NADH + NADP(+) + H(+)(out)</text>
        <dbReference type="Rhea" id="RHEA:47992"/>
        <dbReference type="ChEBI" id="CHEBI:15378"/>
        <dbReference type="ChEBI" id="CHEBI:57540"/>
        <dbReference type="ChEBI" id="CHEBI:57783"/>
        <dbReference type="ChEBI" id="CHEBI:57945"/>
        <dbReference type="ChEBI" id="CHEBI:58349"/>
        <dbReference type="EC" id="7.1.1.1"/>
    </reaction>
</comment>
<evidence type="ECO:0000256" key="9">
    <source>
        <dbReference type="ARBA" id="ARBA00063359"/>
    </source>
</evidence>
<gene>
    <name evidence="17" type="ORF">DM194_15975</name>
</gene>
<dbReference type="FunFam" id="3.40.50.720:FF:000188">
    <property type="entry name" value="NAD(P) transhydrogenase alpha subunit 1"/>
    <property type="match status" value="1"/>
</dbReference>
<evidence type="ECO:0000313" key="18">
    <source>
        <dbReference type="Proteomes" id="UP000249605"/>
    </source>
</evidence>